<dbReference type="AlphaFoldDB" id="A0A318D734"/>
<dbReference type="RefSeq" id="WP_110200710.1">
    <property type="nucleotide sequence ID" value="NZ_QICH01000001.1"/>
</dbReference>
<comment type="subcellular location">
    <subcellularLocation>
        <location evidence="1">Cell outer membrane</location>
        <topology evidence="1">Lipid-anchor</topology>
    </subcellularLocation>
</comment>
<keyword evidence="2" id="KW-0732">Signal</keyword>
<keyword evidence="5" id="KW-0998">Cell outer membrane</keyword>
<evidence type="ECO:0000256" key="1">
    <source>
        <dbReference type="ARBA" id="ARBA00004459"/>
    </source>
</evidence>
<evidence type="ECO:0000313" key="8">
    <source>
        <dbReference type="EMBL" id="PXF64661.1"/>
    </source>
</evidence>
<keyword evidence="4" id="KW-0564">Palmitate</keyword>
<dbReference type="GO" id="GO:0009279">
    <property type="term" value="C:cell outer membrane"/>
    <property type="evidence" value="ECO:0007669"/>
    <property type="project" value="UniProtKB-SubCell"/>
</dbReference>
<keyword evidence="9" id="KW-1185">Reference proteome</keyword>
<evidence type="ECO:0000256" key="2">
    <source>
        <dbReference type="ARBA" id="ARBA00022729"/>
    </source>
</evidence>
<reference evidence="8 9" key="1">
    <citation type="submission" date="2018-05" db="EMBL/GenBank/DDBJ databases">
        <title>Kangiella spongicola genome sequence.</title>
        <authorList>
            <person name="Maclea K.S."/>
            <person name="Goen A.E."/>
            <person name="Kelley C."/>
            <person name="Underriner A."/>
            <person name="Silverwood T."/>
            <person name="Trachtenberg A.M."/>
        </authorList>
    </citation>
    <scope>NUCLEOTIDE SEQUENCE [LARGE SCALE GENOMIC DNA]</scope>
    <source>
        <strain evidence="8 9">ATCC BAA-2076</strain>
    </source>
</reference>
<dbReference type="PROSITE" id="PS51257">
    <property type="entry name" value="PROKAR_LIPOPROTEIN"/>
    <property type="match status" value="1"/>
</dbReference>
<gene>
    <name evidence="8" type="ORF">DL796_03535</name>
</gene>
<comment type="caution">
    <text evidence="8">The sequence shown here is derived from an EMBL/GenBank/DDBJ whole genome shotgun (WGS) entry which is preliminary data.</text>
</comment>
<keyword evidence="3" id="KW-0472">Membrane</keyword>
<organism evidence="8 9">
    <name type="scientific">Kangiella spongicola</name>
    <dbReference type="NCBI Taxonomy" id="796379"/>
    <lineage>
        <taxon>Bacteria</taxon>
        <taxon>Pseudomonadati</taxon>
        <taxon>Pseudomonadota</taxon>
        <taxon>Gammaproteobacteria</taxon>
        <taxon>Kangiellales</taxon>
        <taxon>Kangiellaceae</taxon>
        <taxon>Kangiella</taxon>
    </lineage>
</organism>
<feature type="region of interest" description="Disordered" evidence="7">
    <location>
        <begin position="25"/>
        <end position="53"/>
    </location>
</feature>
<evidence type="ECO:0000256" key="4">
    <source>
        <dbReference type="ARBA" id="ARBA00023139"/>
    </source>
</evidence>
<accession>A0A318D734</accession>
<evidence type="ECO:0000256" key="6">
    <source>
        <dbReference type="ARBA" id="ARBA00023288"/>
    </source>
</evidence>
<sequence>MKRIRQLSLTAMAVMFLAACGQKGPLFLPDNEPEKKQEEQEDTADKARDEVSQ</sequence>
<dbReference type="OrthoDB" id="8550022at2"/>
<proteinExistence type="predicted"/>
<evidence type="ECO:0008006" key="10">
    <source>
        <dbReference type="Google" id="ProtNLM"/>
    </source>
</evidence>
<protein>
    <recommendedName>
        <fullName evidence="10">Lipoprotein</fullName>
    </recommendedName>
</protein>
<dbReference type="Proteomes" id="UP000247689">
    <property type="component" value="Unassembled WGS sequence"/>
</dbReference>
<name>A0A318D734_9GAMM</name>
<dbReference type="EMBL" id="QICH01000001">
    <property type="protein sequence ID" value="PXF64661.1"/>
    <property type="molecule type" value="Genomic_DNA"/>
</dbReference>
<evidence type="ECO:0000256" key="5">
    <source>
        <dbReference type="ARBA" id="ARBA00023237"/>
    </source>
</evidence>
<feature type="compositionally biased region" description="Basic and acidic residues" evidence="7">
    <location>
        <begin position="32"/>
        <end position="53"/>
    </location>
</feature>
<dbReference type="NCBIfam" id="NF047847">
    <property type="entry name" value="SS_mature_LptM"/>
    <property type="match status" value="1"/>
</dbReference>
<dbReference type="Pfam" id="PF13627">
    <property type="entry name" value="LptM_cons"/>
    <property type="match status" value="1"/>
</dbReference>
<evidence type="ECO:0000313" key="9">
    <source>
        <dbReference type="Proteomes" id="UP000247689"/>
    </source>
</evidence>
<dbReference type="InterPro" id="IPR032831">
    <property type="entry name" value="LptM_cons"/>
</dbReference>
<evidence type="ECO:0000256" key="3">
    <source>
        <dbReference type="ARBA" id="ARBA00023136"/>
    </source>
</evidence>
<keyword evidence="6" id="KW-0449">Lipoprotein</keyword>
<evidence type="ECO:0000256" key="7">
    <source>
        <dbReference type="SAM" id="MobiDB-lite"/>
    </source>
</evidence>